<reference evidence="1 2" key="1">
    <citation type="submission" date="2023-12" db="EMBL/GenBank/DDBJ databases">
        <title>Description of new species of Mycobacterium terrae complex isolated from sewage at the Sao Paulo Zoological Park Foundation in Brazil.</title>
        <authorList>
            <person name="Romagnoli C.L."/>
            <person name="Conceicao E.C."/>
            <person name="Machado E."/>
            <person name="Barreto L.B.P.F."/>
            <person name="Sharma A."/>
            <person name="Silva N.M."/>
            <person name="Marques L.E."/>
            <person name="Juliana M.A."/>
            <person name="Lourenco M.C.S."/>
            <person name="Digiampietri L.A."/>
            <person name="Suffys P.N."/>
            <person name="Viana-Niero C."/>
        </authorList>
    </citation>
    <scope>NUCLEOTIDE SEQUENCE [LARGE SCALE GENOMIC DNA]</scope>
    <source>
        <strain evidence="1 2">MYC098</strain>
    </source>
</reference>
<dbReference type="Proteomes" id="UP001299596">
    <property type="component" value="Unassembled WGS sequence"/>
</dbReference>
<gene>
    <name evidence="1" type="ORF">K6T79_21280</name>
</gene>
<name>A0ABU5XP72_9MYCO</name>
<evidence type="ECO:0000313" key="1">
    <source>
        <dbReference type="EMBL" id="MEB3023562.1"/>
    </source>
</evidence>
<protein>
    <submittedName>
        <fullName evidence="1">Uncharacterized protein</fullName>
    </submittedName>
</protein>
<dbReference type="RefSeq" id="WP_225405549.1">
    <property type="nucleotide sequence ID" value="NZ_JAYJJR010000017.1"/>
</dbReference>
<dbReference type="EMBL" id="JAYJJR010000017">
    <property type="protein sequence ID" value="MEB3023562.1"/>
    <property type="molecule type" value="Genomic_DNA"/>
</dbReference>
<keyword evidence="2" id="KW-1185">Reference proteome</keyword>
<sequence length="282" mass="32331">MDYGRQLLPPDLDEAIETAIEESSREWDRFVARNMAGPDAPRLCAGYPLVVKYMPSARAGQYLKPNNGLYIGSDYTFTWGKAVYVTGIHEPLSTAIYGRVGVVSWFNPQHPVDWRVFDARDKRNQIVYLRWLELQKLYNPALLTVHSHFYLHQIRNIFRSQFRIDVVMCRPDEVDSHHWYTQGTDTWLAVSDWRAPGELKGGDADTANNYSDRFQDVRVAIIPEEEFVADNPALTRSPQFALRNYEPTAPPPTSQITQDARTAYFTAVDPGYGPRQFVRVPS</sequence>
<proteinExistence type="predicted"/>
<organism evidence="1 2">
    <name type="scientific">[Mycobacterium] crassicus</name>
    <dbReference type="NCBI Taxonomy" id="2872309"/>
    <lineage>
        <taxon>Bacteria</taxon>
        <taxon>Bacillati</taxon>
        <taxon>Actinomycetota</taxon>
        <taxon>Actinomycetes</taxon>
        <taxon>Mycobacteriales</taxon>
        <taxon>Mycobacteriaceae</taxon>
        <taxon>Mycolicibacter</taxon>
    </lineage>
</organism>
<comment type="caution">
    <text evidence="1">The sequence shown here is derived from an EMBL/GenBank/DDBJ whole genome shotgun (WGS) entry which is preliminary data.</text>
</comment>
<accession>A0ABU5XP72</accession>
<evidence type="ECO:0000313" key="2">
    <source>
        <dbReference type="Proteomes" id="UP001299596"/>
    </source>
</evidence>